<evidence type="ECO:0000313" key="3">
    <source>
        <dbReference type="Proteomes" id="UP001231189"/>
    </source>
</evidence>
<feature type="region of interest" description="Disordered" evidence="1">
    <location>
        <begin position="272"/>
        <end position="297"/>
    </location>
</feature>
<dbReference type="AlphaFoldDB" id="A0AAD8WQF0"/>
<reference evidence="2" key="1">
    <citation type="submission" date="2023-07" db="EMBL/GenBank/DDBJ databases">
        <title>A chromosome-level genome assembly of Lolium multiflorum.</title>
        <authorList>
            <person name="Chen Y."/>
            <person name="Copetti D."/>
            <person name="Kolliker R."/>
            <person name="Studer B."/>
        </authorList>
    </citation>
    <scope>NUCLEOTIDE SEQUENCE</scope>
    <source>
        <strain evidence="2">02402/16</strain>
        <tissue evidence="2">Leaf</tissue>
    </source>
</reference>
<feature type="compositionally biased region" description="Basic and acidic residues" evidence="1">
    <location>
        <begin position="272"/>
        <end position="290"/>
    </location>
</feature>
<proteinExistence type="predicted"/>
<organism evidence="2 3">
    <name type="scientific">Lolium multiflorum</name>
    <name type="common">Italian ryegrass</name>
    <name type="synonym">Lolium perenne subsp. multiflorum</name>
    <dbReference type="NCBI Taxonomy" id="4521"/>
    <lineage>
        <taxon>Eukaryota</taxon>
        <taxon>Viridiplantae</taxon>
        <taxon>Streptophyta</taxon>
        <taxon>Embryophyta</taxon>
        <taxon>Tracheophyta</taxon>
        <taxon>Spermatophyta</taxon>
        <taxon>Magnoliopsida</taxon>
        <taxon>Liliopsida</taxon>
        <taxon>Poales</taxon>
        <taxon>Poaceae</taxon>
        <taxon>BOP clade</taxon>
        <taxon>Pooideae</taxon>
        <taxon>Poodae</taxon>
        <taxon>Poeae</taxon>
        <taxon>Poeae Chloroplast Group 2 (Poeae type)</taxon>
        <taxon>Loliodinae</taxon>
        <taxon>Loliinae</taxon>
        <taxon>Lolium</taxon>
    </lineage>
</organism>
<evidence type="ECO:0000256" key="1">
    <source>
        <dbReference type="SAM" id="MobiDB-lite"/>
    </source>
</evidence>
<evidence type="ECO:0008006" key="4">
    <source>
        <dbReference type="Google" id="ProtNLM"/>
    </source>
</evidence>
<gene>
    <name evidence="2" type="ORF">QYE76_057017</name>
</gene>
<dbReference type="EMBL" id="JAUUTY010000003">
    <property type="protein sequence ID" value="KAK1668858.1"/>
    <property type="molecule type" value="Genomic_DNA"/>
</dbReference>
<protein>
    <recommendedName>
        <fullName evidence="4">Retrotransposon Copia-like N-terminal domain-containing protein</fullName>
    </recommendedName>
</protein>
<dbReference type="PANTHER" id="PTHR47481">
    <property type="match status" value="1"/>
</dbReference>
<dbReference type="PANTHER" id="PTHR47481:SF31">
    <property type="entry name" value="OS01G0873500 PROTEIN"/>
    <property type="match status" value="1"/>
</dbReference>
<comment type="caution">
    <text evidence="2">The sequence shown here is derived from an EMBL/GenBank/DDBJ whole genome shotgun (WGS) entry which is preliminary data.</text>
</comment>
<evidence type="ECO:0000313" key="2">
    <source>
        <dbReference type="EMBL" id="KAK1668858.1"/>
    </source>
</evidence>
<keyword evidence="3" id="KW-1185">Reference proteome</keyword>
<dbReference type="Proteomes" id="UP001231189">
    <property type="component" value="Unassembled WGS sequence"/>
</dbReference>
<name>A0AAD8WQF0_LOLMU</name>
<accession>A0AAD8WQF0</accession>
<sequence length="430" mass="46633">MCSILLCCIVFWAAVTGAGFSVLIIVLAYHPKVPVLSLNAASLNAGYLDEHTVSGGPSSGLALNADLTALVEFYSGNTKIDVELDHMQLDLYFKGHMIGTQVFPAAAREGPGDKLLRSVHFVASEVPLPQEDAEAWRNATANGGPVVLRLAGRFRARLFIGPWLRFPLKVYPHCTLWLRPPPGGILLESRCRQPPSSPPPLVADRKPRSICPHRLPHHRCHASPSSVHPQYHLGAPPSDKLTRNNYPGWRAQVLPPIRGARLVGLLTGTDAEPREVLETKPADKDADKPAETAPNPAYDNWIARDQIVLGYLLQSLSSEVLPHVQRIEYAAGVWQAIEEMFASQSESKITNLRIALANTKKNNDSTATFLTKMQVIVDELASAGCPVPTREHVSFILAGLGSSYNSLVAALGVVHDSDLPAKPLCPAPSL</sequence>
<dbReference type="Pfam" id="PF14223">
    <property type="entry name" value="Retrotran_gag_2"/>
    <property type="match status" value="1"/>
</dbReference>